<organism evidence="4 5">
    <name type="scientific">Geranomyces variabilis</name>
    <dbReference type="NCBI Taxonomy" id="109894"/>
    <lineage>
        <taxon>Eukaryota</taxon>
        <taxon>Fungi</taxon>
        <taxon>Fungi incertae sedis</taxon>
        <taxon>Chytridiomycota</taxon>
        <taxon>Chytridiomycota incertae sedis</taxon>
        <taxon>Chytridiomycetes</taxon>
        <taxon>Spizellomycetales</taxon>
        <taxon>Powellomycetaceae</taxon>
        <taxon>Geranomyces</taxon>
    </lineage>
</organism>
<dbReference type="PRINTS" id="PR01301">
    <property type="entry name" value="RGSPROTEIN"/>
</dbReference>
<protein>
    <recommendedName>
        <fullName evidence="3">RGS domain-containing protein</fullName>
    </recommendedName>
</protein>
<feature type="transmembrane region" description="Helical" evidence="2">
    <location>
        <begin position="317"/>
        <end position="339"/>
    </location>
</feature>
<dbReference type="InterPro" id="IPR044926">
    <property type="entry name" value="RGS_subdomain_2"/>
</dbReference>
<dbReference type="Proteomes" id="UP001212152">
    <property type="component" value="Unassembled WGS sequence"/>
</dbReference>
<dbReference type="AlphaFoldDB" id="A0AAD5TQ19"/>
<keyword evidence="2" id="KW-0472">Membrane</keyword>
<dbReference type="PANTHER" id="PTHR10845">
    <property type="entry name" value="REGULATOR OF G PROTEIN SIGNALING"/>
    <property type="match status" value="1"/>
</dbReference>
<dbReference type="SMART" id="SM00315">
    <property type="entry name" value="RGS"/>
    <property type="match status" value="1"/>
</dbReference>
<keyword evidence="2" id="KW-1133">Transmembrane helix</keyword>
<sequence>MQVDVQNSPVKDIETGSSTTSSKPDQTSSSTQESPRPRSVALSSPNRTSTKPLISRRSTGSFSSIGLAANSRVRRVPKIDLKQILEGKTKKPATLDEFRTFMVKVEYGSESLDFWLAVQSLRDDYEKAIKAPVRDPQKWQNLQQRQAALLHDYIAVSSPHELNISSKMRTEISQAIEASQNELNPSLFLNVQRCCFELMAANSLPRFQRHVMINIGEREVQSRRRMLVFFAVVTVAVILVSWLYSKFERRYRWFVILPAFGLFVQAFQLHLQFCVVWGLLGKIRNVGAALAGVISGKPRPATEDVEEACILHTHRELALMIVIFAAFGSAAIGVAVYLVPINV</sequence>
<feature type="compositionally biased region" description="Polar residues" evidence="1">
    <location>
        <begin position="41"/>
        <end position="58"/>
    </location>
</feature>
<evidence type="ECO:0000313" key="5">
    <source>
        <dbReference type="Proteomes" id="UP001212152"/>
    </source>
</evidence>
<keyword evidence="2" id="KW-0812">Transmembrane</keyword>
<evidence type="ECO:0000313" key="4">
    <source>
        <dbReference type="EMBL" id="KAJ3183778.1"/>
    </source>
</evidence>
<evidence type="ECO:0000256" key="2">
    <source>
        <dbReference type="SAM" id="Phobius"/>
    </source>
</evidence>
<reference evidence="4" key="1">
    <citation type="submission" date="2020-05" db="EMBL/GenBank/DDBJ databases">
        <title>Phylogenomic resolution of chytrid fungi.</title>
        <authorList>
            <person name="Stajich J.E."/>
            <person name="Amses K."/>
            <person name="Simmons R."/>
            <person name="Seto K."/>
            <person name="Myers J."/>
            <person name="Bonds A."/>
            <person name="Quandt C.A."/>
            <person name="Barry K."/>
            <person name="Liu P."/>
            <person name="Grigoriev I."/>
            <person name="Longcore J.E."/>
            <person name="James T.Y."/>
        </authorList>
    </citation>
    <scope>NUCLEOTIDE SEQUENCE</scope>
    <source>
        <strain evidence="4">JEL0379</strain>
    </source>
</reference>
<dbReference type="CDD" id="cd07440">
    <property type="entry name" value="RGS"/>
    <property type="match status" value="1"/>
</dbReference>
<evidence type="ECO:0000256" key="1">
    <source>
        <dbReference type="SAM" id="MobiDB-lite"/>
    </source>
</evidence>
<feature type="compositionally biased region" description="Polar residues" evidence="1">
    <location>
        <begin position="1"/>
        <end position="34"/>
    </location>
</feature>
<dbReference type="Gene3D" id="1.10.167.10">
    <property type="entry name" value="Regulator of G-protein Signalling 4, domain 2"/>
    <property type="match status" value="1"/>
</dbReference>
<dbReference type="PANTHER" id="PTHR10845:SF192">
    <property type="entry name" value="DOUBLE HIT, ISOFORM B"/>
    <property type="match status" value="1"/>
</dbReference>
<gene>
    <name evidence="4" type="ORF">HDU87_005894</name>
</gene>
<evidence type="ECO:0000259" key="3">
    <source>
        <dbReference type="PROSITE" id="PS50132"/>
    </source>
</evidence>
<comment type="caution">
    <text evidence="4">The sequence shown here is derived from an EMBL/GenBank/DDBJ whole genome shotgun (WGS) entry which is preliminary data.</text>
</comment>
<dbReference type="PROSITE" id="PS50132">
    <property type="entry name" value="RGS"/>
    <property type="match status" value="1"/>
</dbReference>
<keyword evidence="5" id="KW-1185">Reference proteome</keyword>
<dbReference type="Pfam" id="PF00615">
    <property type="entry name" value="RGS"/>
    <property type="match status" value="1"/>
</dbReference>
<feature type="domain" description="RGS" evidence="3">
    <location>
        <begin position="84"/>
        <end position="207"/>
    </location>
</feature>
<dbReference type="SUPFAM" id="SSF48097">
    <property type="entry name" value="Regulator of G-protein signaling, RGS"/>
    <property type="match status" value="1"/>
</dbReference>
<feature type="region of interest" description="Disordered" evidence="1">
    <location>
        <begin position="1"/>
        <end position="58"/>
    </location>
</feature>
<dbReference type="InterPro" id="IPR036305">
    <property type="entry name" value="RGS_sf"/>
</dbReference>
<dbReference type="EMBL" id="JADGJQ010000005">
    <property type="protein sequence ID" value="KAJ3183778.1"/>
    <property type="molecule type" value="Genomic_DNA"/>
</dbReference>
<feature type="transmembrane region" description="Helical" evidence="2">
    <location>
        <begin position="226"/>
        <end position="245"/>
    </location>
</feature>
<proteinExistence type="predicted"/>
<feature type="transmembrane region" description="Helical" evidence="2">
    <location>
        <begin position="251"/>
        <end position="280"/>
    </location>
</feature>
<accession>A0AAD5TQ19</accession>
<dbReference type="InterPro" id="IPR016137">
    <property type="entry name" value="RGS"/>
</dbReference>
<name>A0AAD5TQ19_9FUNG</name>